<dbReference type="InterPro" id="IPR052354">
    <property type="entry name" value="Cell_Wall_Dynamics_Protein"/>
</dbReference>
<protein>
    <submittedName>
        <fullName evidence="1">Glycoside hydrolase family 19 protein</fullName>
    </submittedName>
</protein>
<dbReference type="InterPro" id="IPR036365">
    <property type="entry name" value="PGBD-like_sf"/>
</dbReference>
<comment type="caution">
    <text evidence="1">The sequence shown here is derived from an EMBL/GenBank/DDBJ whole genome shotgun (WGS) entry which is preliminary data.</text>
</comment>
<name>A0ABV7FYZ8_9PROT</name>
<sequence>MFALPQLRLLYPQAAPDHLAAFAEQAPDLFRQTGLDVSPQRCHFFLAQTGHESEGLRTRSENLNYSAPRLMQVWPSRFPSLAAAAPYAGNPQALAERVYGSRMGNTERGDGWRFRGRGYIQLTGREAYREVGRRAGLELEAEPDQVNHPRHALAVACGYWSWKRLNTLCDAGDYMALTRRINGGLIGLQDRFAWLQRAQRFIPWTAPGAWPVATLKAVQAALRQRGLYSGSVDGIIGRESLGALATLRAEAGLSPAGGIDHAVLGLLGVAEA</sequence>
<keyword evidence="1" id="KW-0378">Hydrolase</keyword>
<reference evidence="2" key="1">
    <citation type="journal article" date="2019" name="Int. J. Syst. Evol. Microbiol.">
        <title>The Global Catalogue of Microorganisms (GCM) 10K type strain sequencing project: providing services to taxonomists for standard genome sequencing and annotation.</title>
        <authorList>
            <consortium name="The Broad Institute Genomics Platform"/>
            <consortium name="The Broad Institute Genome Sequencing Center for Infectious Disease"/>
            <person name="Wu L."/>
            <person name="Ma J."/>
        </authorList>
    </citation>
    <scope>NUCLEOTIDE SEQUENCE [LARGE SCALE GENOMIC DNA]</scope>
    <source>
        <strain evidence="2">KCTC 52094</strain>
    </source>
</reference>
<dbReference type="EMBL" id="JBHRTN010000007">
    <property type="protein sequence ID" value="MFC3124523.1"/>
    <property type="molecule type" value="Genomic_DNA"/>
</dbReference>
<dbReference type="PANTHER" id="PTHR34408">
    <property type="entry name" value="FAMILY PROTEIN, PUTATIVE-RELATED"/>
    <property type="match status" value="1"/>
</dbReference>
<dbReference type="GO" id="GO:0016787">
    <property type="term" value="F:hydrolase activity"/>
    <property type="evidence" value="ECO:0007669"/>
    <property type="project" value="UniProtKB-KW"/>
</dbReference>
<dbReference type="RefSeq" id="WP_379594946.1">
    <property type="nucleotide sequence ID" value="NZ_JBHRTN010000007.1"/>
</dbReference>
<organism evidence="1 2">
    <name type="scientific">Teichococcus globiformis</name>
    <dbReference type="NCBI Taxonomy" id="2307229"/>
    <lineage>
        <taxon>Bacteria</taxon>
        <taxon>Pseudomonadati</taxon>
        <taxon>Pseudomonadota</taxon>
        <taxon>Alphaproteobacteria</taxon>
        <taxon>Acetobacterales</taxon>
        <taxon>Roseomonadaceae</taxon>
        <taxon>Roseomonas</taxon>
    </lineage>
</organism>
<evidence type="ECO:0000313" key="1">
    <source>
        <dbReference type="EMBL" id="MFC3124523.1"/>
    </source>
</evidence>
<dbReference type="SUPFAM" id="SSF53955">
    <property type="entry name" value="Lysozyme-like"/>
    <property type="match status" value="1"/>
</dbReference>
<keyword evidence="2" id="KW-1185">Reference proteome</keyword>
<dbReference type="Proteomes" id="UP001595593">
    <property type="component" value="Unassembled WGS sequence"/>
</dbReference>
<dbReference type="SUPFAM" id="SSF47090">
    <property type="entry name" value="PGBD-like"/>
    <property type="match status" value="1"/>
</dbReference>
<evidence type="ECO:0000313" key="2">
    <source>
        <dbReference type="Proteomes" id="UP001595593"/>
    </source>
</evidence>
<dbReference type="Gene3D" id="1.10.530.10">
    <property type="match status" value="1"/>
</dbReference>
<accession>A0ABV7FYZ8</accession>
<gene>
    <name evidence="1" type="ORF">ACFOD4_05560</name>
</gene>
<proteinExistence type="predicted"/>
<dbReference type="PANTHER" id="PTHR34408:SF1">
    <property type="entry name" value="GLYCOSYL HYDROLASE FAMILY 19 DOMAIN-CONTAINING PROTEIN HI_1415"/>
    <property type="match status" value="1"/>
</dbReference>
<dbReference type="InterPro" id="IPR023346">
    <property type="entry name" value="Lysozyme-like_dom_sf"/>
</dbReference>